<comment type="similarity">
    <text evidence="1">Belongs to the CFAP97 family.</text>
</comment>
<evidence type="ECO:0000256" key="1">
    <source>
        <dbReference type="ARBA" id="ARBA00008315"/>
    </source>
</evidence>
<gene>
    <name evidence="2" type="ORF">HCN44_005777</name>
</gene>
<dbReference type="OrthoDB" id="2163395at2759"/>
<dbReference type="InterPro" id="IPR029488">
    <property type="entry name" value="Hmw/CFAP97"/>
</dbReference>
<dbReference type="PANTHER" id="PTHR33768:SF3">
    <property type="entry name" value="MIP11318P"/>
    <property type="match status" value="1"/>
</dbReference>
<evidence type="ECO:0000313" key="3">
    <source>
        <dbReference type="Proteomes" id="UP000639338"/>
    </source>
</evidence>
<sequence>MSTVRVNSSVNLISWQRRAYESHRIRVKTATPTVDMNPPKLRPHVLYDAKRIQLQRERQGIITRDNFILLKNLEDIMHGKMKKKTSRLDEKKSKCIRSLI</sequence>
<organism evidence="2 3">
    <name type="scientific">Aphidius gifuensis</name>
    <name type="common">Parasitoid wasp</name>
    <dbReference type="NCBI Taxonomy" id="684658"/>
    <lineage>
        <taxon>Eukaryota</taxon>
        <taxon>Metazoa</taxon>
        <taxon>Ecdysozoa</taxon>
        <taxon>Arthropoda</taxon>
        <taxon>Hexapoda</taxon>
        <taxon>Insecta</taxon>
        <taxon>Pterygota</taxon>
        <taxon>Neoptera</taxon>
        <taxon>Endopterygota</taxon>
        <taxon>Hymenoptera</taxon>
        <taxon>Apocrita</taxon>
        <taxon>Ichneumonoidea</taxon>
        <taxon>Braconidae</taxon>
        <taxon>Aphidiinae</taxon>
        <taxon>Aphidius</taxon>
    </lineage>
</organism>
<dbReference type="PANTHER" id="PTHR33768">
    <property type="entry name" value="MIP11318P"/>
    <property type="match status" value="1"/>
</dbReference>
<protein>
    <submittedName>
        <fullName evidence="2">Uncharacterized protein</fullName>
    </submittedName>
</protein>
<dbReference type="EMBL" id="JACMRX010000003">
    <property type="protein sequence ID" value="KAF7992996.1"/>
    <property type="molecule type" value="Genomic_DNA"/>
</dbReference>
<keyword evidence="3" id="KW-1185">Reference proteome</keyword>
<reference evidence="2 3" key="1">
    <citation type="submission" date="2020-08" db="EMBL/GenBank/DDBJ databases">
        <title>Aphidius gifuensis genome sequencing and assembly.</title>
        <authorList>
            <person name="Du Z."/>
        </authorList>
    </citation>
    <scope>NUCLEOTIDE SEQUENCE [LARGE SCALE GENOMIC DNA]</scope>
    <source>
        <strain evidence="2">YNYX2018</strain>
        <tissue evidence="2">Adults</tissue>
    </source>
</reference>
<dbReference type="Proteomes" id="UP000639338">
    <property type="component" value="Unassembled WGS sequence"/>
</dbReference>
<dbReference type="Pfam" id="PF13879">
    <property type="entry name" value="Hmw_CFAP97"/>
    <property type="match status" value="1"/>
</dbReference>
<proteinExistence type="inferred from homology"/>
<name>A0A834XUH7_APHGI</name>
<comment type="caution">
    <text evidence="2">The sequence shown here is derived from an EMBL/GenBank/DDBJ whole genome shotgun (WGS) entry which is preliminary data.</text>
</comment>
<dbReference type="InterPro" id="IPR038792">
    <property type="entry name" value="CFAP97D1/2"/>
</dbReference>
<evidence type="ECO:0000313" key="2">
    <source>
        <dbReference type="EMBL" id="KAF7992996.1"/>
    </source>
</evidence>
<dbReference type="AlphaFoldDB" id="A0A834XUH7"/>
<accession>A0A834XUH7</accession>